<reference evidence="5 6" key="1">
    <citation type="submission" date="2019-11" db="UniProtKB">
        <authorList>
            <consortium name="WormBaseParasite"/>
        </authorList>
    </citation>
    <scope>IDENTIFICATION</scope>
</reference>
<evidence type="ECO:0000256" key="4">
    <source>
        <dbReference type="ARBA" id="ARBA00022842"/>
    </source>
</evidence>
<protein>
    <submittedName>
        <fullName evidence="5 6">5'-nucleotidase domain-containing protein 3</fullName>
    </submittedName>
</protein>
<dbReference type="GO" id="GO:0046872">
    <property type="term" value="F:metal ion binding"/>
    <property type="evidence" value="ECO:0007669"/>
    <property type="project" value="UniProtKB-KW"/>
</dbReference>
<organism evidence="5">
    <name type="scientific">Mesocestoides corti</name>
    <name type="common">Flatworm</name>
    <dbReference type="NCBI Taxonomy" id="53468"/>
    <lineage>
        <taxon>Eukaryota</taxon>
        <taxon>Metazoa</taxon>
        <taxon>Spiralia</taxon>
        <taxon>Lophotrochozoa</taxon>
        <taxon>Platyhelminthes</taxon>
        <taxon>Cestoda</taxon>
        <taxon>Eucestoda</taxon>
        <taxon>Cyclophyllidea</taxon>
        <taxon>Mesocestoididae</taxon>
        <taxon>Mesocestoides</taxon>
    </lineage>
</organism>
<name>A0A5K3FB92_MESCO</name>
<evidence type="ECO:0000256" key="3">
    <source>
        <dbReference type="ARBA" id="ARBA00022801"/>
    </source>
</evidence>
<comment type="similarity">
    <text evidence="1">Belongs to the 5'(3')-deoxyribonucleotidase family.</text>
</comment>
<dbReference type="InterPro" id="IPR036412">
    <property type="entry name" value="HAD-like_sf"/>
</dbReference>
<dbReference type="SUPFAM" id="SSF56784">
    <property type="entry name" value="HAD-like"/>
    <property type="match status" value="1"/>
</dbReference>
<keyword evidence="2" id="KW-0479">Metal-binding</keyword>
<dbReference type="Pfam" id="PF05761">
    <property type="entry name" value="5_nucleotid"/>
    <property type="match status" value="1"/>
</dbReference>
<dbReference type="InterPro" id="IPR008380">
    <property type="entry name" value="HAD-SF_hydro_IG_5-nucl"/>
</dbReference>
<dbReference type="AlphaFoldDB" id="A0A5K3FB92"/>
<dbReference type="InterPro" id="IPR023214">
    <property type="entry name" value="HAD_sf"/>
</dbReference>
<dbReference type="WBParaSite" id="MCU_006964-RC">
    <property type="protein sequence ID" value="MCU_006964-RC"/>
    <property type="gene ID" value="MCU_006964"/>
</dbReference>
<evidence type="ECO:0000313" key="5">
    <source>
        <dbReference type="WBParaSite" id="MCU_006964-RC"/>
    </source>
</evidence>
<keyword evidence="4" id="KW-0460">Magnesium</keyword>
<proteinExistence type="inferred from homology"/>
<evidence type="ECO:0000256" key="1">
    <source>
        <dbReference type="ARBA" id="ARBA00009589"/>
    </source>
</evidence>
<keyword evidence="3" id="KW-0378">Hydrolase</keyword>
<evidence type="ECO:0000256" key="2">
    <source>
        <dbReference type="ARBA" id="ARBA00022723"/>
    </source>
</evidence>
<dbReference type="WBParaSite" id="MCU_006964-RD">
    <property type="protein sequence ID" value="MCU_006964-RD"/>
    <property type="gene ID" value="MCU_006964"/>
</dbReference>
<dbReference type="PANTHER" id="PTHR12103">
    <property type="entry name" value="5'-NUCLEOTIDASE DOMAIN-CONTAINING"/>
    <property type="match status" value="1"/>
</dbReference>
<accession>A0A5K3FB92</accession>
<dbReference type="Gene3D" id="3.40.50.1000">
    <property type="entry name" value="HAD superfamily/HAD-like"/>
    <property type="match status" value="1"/>
</dbReference>
<sequence length="525" mass="60497">MSKNILQCIGRFYQQSCRCLCKITPHFGHQGSSLPECLRQKNEVVEQEKSRLTEAEYFRRKYANMEELAKTLPAAQPVETDAVFVNKEVRLGELDVYGFDYDYTLVNYTNALAEFIFQETIGLLVWKWKYPQELLSVKYDPNFLIRGLHYDIKTGFIMKVDAFKNIQSGTVYKGLRPVPYEVVQSNYNGLYIPSALLRGSVHTKDHKITQMMDFFDLPASYAVCSAIEHFEQAGINYQPECIYGDVRNAVHTIHESGLLHRTIIKHPELYIKPNPLLRELLIHLASYGKSLFLISNSGASFINEGMNYVVGRDWRKFFDVIIVGANKPDFFRSNSSPFRAVDENGAFLSWEGVSKFESGQLYLGGSLDLLKQLTKWQLQRVLYFGDHVYSDLADASNQWGWATAAVIPELEKELTLINTSKYQDNLRRLILLEELLIENQYAVTAVGQSILASWRRERDTLRQFSKSGFNPHFGSVFRSFHKYSYFAQRLGLYASMYTSSVTNLLHLPINHVCYPRRTLLPHEPR</sequence>
<dbReference type="NCBIfam" id="TIGR02244">
    <property type="entry name" value="HAD-IG-Ncltidse"/>
    <property type="match status" value="1"/>
</dbReference>
<dbReference type="GO" id="GO:0008253">
    <property type="term" value="F:5'-nucleotidase activity"/>
    <property type="evidence" value="ECO:0007669"/>
    <property type="project" value="TreeGrafter"/>
</dbReference>
<evidence type="ECO:0000313" key="6">
    <source>
        <dbReference type="WBParaSite" id="MCU_006964-RD"/>
    </source>
</evidence>
<dbReference type="PANTHER" id="PTHR12103:SF12">
    <property type="entry name" value="FI20020P1"/>
    <property type="match status" value="1"/>
</dbReference>